<accession>A0A345ULG6</accession>
<dbReference type="EMBL" id="CP027806">
    <property type="protein sequence ID" value="AXJ01318.1"/>
    <property type="molecule type" value="Genomic_DNA"/>
</dbReference>
<reference evidence="1 2" key="1">
    <citation type="submission" date="2018-03" db="EMBL/GenBank/DDBJ databases">
        <title>Phenotypic and genomic properties of Cyclonatronum proteinivorum gen. nov., sp. nov., a haloalkaliphilic bacteroidete from soda lakes possessing Na+-translocating rhodopsin.</title>
        <authorList>
            <person name="Toshchakov S.V."/>
            <person name="Korzhenkov A."/>
            <person name="Samarov N.I."/>
            <person name="Kublanov I.V."/>
            <person name="Muntyan M.S."/>
            <person name="Sorokin D.Y."/>
        </authorList>
    </citation>
    <scope>NUCLEOTIDE SEQUENCE [LARGE SCALE GENOMIC DNA]</scope>
    <source>
        <strain evidence="1 2">Omega</strain>
    </source>
</reference>
<evidence type="ECO:0000313" key="1">
    <source>
        <dbReference type="EMBL" id="AXJ01318.1"/>
    </source>
</evidence>
<sequence>MWYIFPQFKGLGFSETSKYYSIKDIDEAERYLNHPILGERLKLITKELLALNENNANKVFGSPDDLKLKSSMTLFSAIDTSEENIFQAVLNKFFNGQTDNKTLTLLKE</sequence>
<evidence type="ECO:0000313" key="2">
    <source>
        <dbReference type="Proteomes" id="UP000254808"/>
    </source>
</evidence>
<gene>
    <name evidence="1" type="ORF">CYPRO_2068</name>
</gene>
<dbReference type="Gene3D" id="1.25.40.380">
    <property type="entry name" value="Protein of unknown function DUF1810"/>
    <property type="match status" value="1"/>
</dbReference>
<dbReference type="AlphaFoldDB" id="A0A345ULG6"/>
<dbReference type="InterPro" id="IPR014937">
    <property type="entry name" value="DUF1810"/>
</dbReference>
<proteinExistence type="predicted"/>
<dbReference type="KEGG" id="cprv:CYPRO_2068"/>
<name>A0A345ULG6_9BACT</name>
<keyword evidence="2" id="KW-1185">Reference proteome</keyword>
<dbReference type="SUPFAM" id="SSF140736">
    <property type="entry name" value="Rv1873-like"/>
    <property type="match status" value="1"/>
</dbReference>
<dbReference type="Pfam" id="PF08837">
    <property type="entry name" value="DUF1810"/>
    <property type="match status" value="1"/>
</dbReference>
<protein>
    <submittedName>
        <fullName evidence="1">Uncharacterized protein, DUF1810 family</fullName>
    </submittedName>
</protein>
<dbReference type="InterPro" id="IPR036287">
    <property type="entry name" value="Rv1873-like_sf"/>
</dbReference>
<organism evidence="1 2">
    <name type="scientific">Cyclonatronum proteinivorum</name>
    <dbReference type="NCBI Taxonomy" id="1457365"/>
    <lineage>
        <taxon>Bacteria</taxon>
        <taxon>Pseudomonadati</taxon>
        <taxon>Balneolota</taxon>
        <taxon>Balneolia</taxon>
        <taxon>Balneolales</taxon>
        <taxon>Cyclonatronaceae</taxon>
        <taxon>Cyclonatronum</taxon>
    </lineage>
</organism>
<dbReference type="Proteomes" id="UP000254808">
    <property type="component" value="Chromosome"/>
</dbReference>